<feature type="region of interest" description="Disordered" evidence="1">
    <location>
        <begin position="1"/>
        <end position="30"/>
    </location>
</feature>
<name>A0A7H9B8Z9_ZYGMR</name>
<evidence type="ECO:0000313" key="2">
    <source>
        <dbReference type="EMBL" id="QLG74846.1"/>
    </source>
</evidence>
<dbReference type="SUPFAM" id="SSF81995">
    <property type="entry name" value="beta-sandwich domain of Sec23/24"/>
    <property type="match status" value="1"/>
</dbReference>
<dbReference type="KEGG" id="zmk:HG535_0H01730"/>
<accession>A0A7H9B8Z9</accession>
<keyword evidence="3" id="KW-1185">Reference proteome</keyword>
<gene>
    <name evidence="2" type="ORF">HG535_0H01730</name>
</gene>
<evidence type="ECO:0000313" key="3">
    <source>
        <dbReference type="Proteomes" id="UP000509704"/>
    </source>
</evidence>
<reference evidence="2 3" key="1">
    <citation type="submission" date="2020-07" db="EMBL/GenBank/DDBJ databases">
        <title>The yeast mating-type switching endonuclease HO is a domesticated member of an unorthodox homing genetic element family.</title>
        <authorList>
            <person name="Coughlan A.Y."/>
            <person name="Lombardi L."/>
            <person name="Braun-Galleani S."/>
            <person name="Martos A.R."/>
            <person name="Galeote V."/>
            <person name="Bigey F."/>
            <person name="Dequin S."/>
            <person name="Byrne K.P."/>
            <person name="Wolfe K.H."/>
        </authorList>
    </citation>
    <scope>NUCLEOTIDE SEQUENCE [LARGE SCALE GENOMIC DNA]</scope>
    <source>
        <strain evidence="2 3">NRRL Y-6702</strain>
    </source>
</reference>
<protein>
    <submittedName>
        <fullName evidence="2">Uncharacterized protein</fullName>
    </submittedName>
</protein>
<dbReference type="GeneID" id="59238649"/>
<feature type="compositionally biased region" description="Low complexity" evidence="1">
    <location>
        <begin position="8"/>
        <end position="30"/>
    </location>
</feature>
<dbReference type="Proteomes" id="UP000509704">
    <property type="component" value="Chromosome 8"/>
</dbReference>
<dbReference type="OrthoDB" id="4067912at2759"/>
<organism evidence="2 3">
    <name type="scientific">Zygotorulaspora mrakii</name>
    <name type="common">Zygosaccharomyces mrakii</name>
    <dbReference type="NCBI Taxonomy" id="42260"/>
    <lineage>
        <taxon>Eukaryota</taxon>
        <taxon>Fungi</taxon>
        <taxon>Dikarya</taxon>
        <taxon>Ascomycota</taxon>
        <taxon>Saccharomycotina</taxon>
        <taxon>Saccharomycetes</taxon>
        <taxon>Saccharomycetales</taxon>
        <taxon>Saccharomycetaceae</taxon>
        <taxon>Zygotorulaspora</taxon>
    </lineage>
</organism>
<sequence>MSNDTTYQQQQSTQQQSSQQHAQHQQQQQQLYMSPQTENLNQMYLLVDKLAKQLRHNKVRKQRLLTNIDTLSTQLNKEAGAKSKAAKPDEPQSAITLFKRFLEARDTFVDVKKDDHDDIALLRAQNESLKKVLKDKIYYNKMTLGLLEDHEDGLTTVVAMLREDVFQYYTQFTQRVRQRMEQEAIPSEDAEFSLYLDNIRDVQKLMDISALYRLLLRMYE</sequence>
<dbReference type="RefSeq" id="XP_037146571.1">
    <property type="nucleotide sequence ID" value="XM_037290676.1"/>
</dbReference>
<evidence type="ECO:0000256" key="1">
    <source>
        <dbReference type="SAM" id="MobiDB-lite"/>
    </source>
</evidence>
<dbReference type="EMBL" id="CP058611">
    <property type="protein sequence ID" value="QLG74846.1"/>
    <property type="molecule type" value="Genomic_DNA"/>
</dbReference>
<dbReference type="AlphaFoldDB" id="A0A7H9B8Z9"/>
<proteinExistence type="predicted"/>